<dbReference type="GO" id="GO:0006508">
    <property type="term" value="P:proteolysis"/>
    <property type="evidence" value="ECO:0007669"/>
    <property type="project" value="InterPro"/>
</dbReference>
<dbReference type="InterPro" id="IPR038765">
    <property type="entry name" value="Papain-like_cys_pep_sf"/>
</dbReference>
<dbReference type="SMART" id="SM00645">
    <property type="entry name" value="Pept_C1"/>
    <property type="match status" value="1"/>
</dbReference>
<dbReference type="OrthoDB" id="640249at2759"/>
<dbReference type="InParanoid" id="C5KNU3"/>
<name>C5KNU3_PERM5</name>
<accession>C5KNU3</accession>
<gene>
    <name evidence="4" type="ORF">Pmar_PMAR013017</name>
</gene>
<sequence length="159" mass="17676">QLSSADGCWPYPFPKCNHVRSAASRYPACPAVSPSAVGAHQMETSYSLYIRDLHRAKSFGRLPAIPQNIKQEIFTNGPVIGMLSIYEDIRVYKAGVYVHQTGSFQGIHTLKIIGWGVESGQDYWLAVNSWNEEWGDHGMIKLAVGRTGIENSVYYVEPA</sequence>
<feature type="domain" description="Peptidase C1A papain C-terminal" evidence="3">
    <location>
        <begin position="11"/>
        <end position="157"/>
    </location>
</feature>
<dbReference type="EMBL" id="GG674817">
    <property type="protein sequence ID" value="EER13850.1"/>
    <property type="molecule type" value="Genomic_DNA"/>
</dbReference>
<dbReference type="GO" id="GO:0008234">
    <property type="term" value="F:cysteine-type peptidase activity"/>
    <property type="evidence" value="ECO:0007669"/>
    <property type="project" value="InterPro"/>
</dbReference>
<keyword evidence="2" id="KW-0865">Zymogen</keyword>
<dbReference type="RefSeq" id="XP_002782055.1">
    <property type="nucleotide sequence ID" value="XM_002782009.1"/>
</dbReference>
<proteinExistence type="inferred from homology"/>
<evidence type="ECO:0000256" key="2">
    <source>
        <dbReference type="ARBA" id="ARBA00023145"/>
    </source>
</evidence>
<dbReference type="PANTHER" id="PTHR12411">
    <property type="entry name" value="CYSTEINE PROTEASE FAMILY C1-RELATED"/>
    <property type="match status" value="1"/>
</dbReference>
<evidence type="ECO:0000259" key="3">
    <source>
        <dbReference type="SMART" id="SM00645"/>
    </source>
</evidence>
<dbReference type="Proteomes" id="UP000007800">
    <property type="component" value="Unassembled WGS sequence"/>
</dbReference>
<evidence type="ECO:0000313" key="5">
    <source>
        <dbReference type="Proteomes" id="UP000007800"/>
    </source>
</evidence>
<keyword evidence="5" id="KW-1185">Reference proteome</keyword>
<dbReference type="AlphaFoldDB" id="C5KNU3"/>
<organism evidence="5">
    <name type="scientific">Perkinsus marinus (strain ATCC 50983 / TXsc)</name>
    <dbReference type="NCBI Taxonomy" id="423536"/>
    <lineage>
        <taxon>Eukaryota</taxon>
        <taxon>Sar</taxon>
        <taxon>Alveolata</taxon>
        <taxon>Perkinsozoa</taxon>
        <taxon>Perkinsea</taxon>
        <taxon>Perkinsida</taxon>
        <taxon>Perkinsidae</taxon>
        <taxon>Perkinsus</taxon>
    </lineage>
</organism>
<dbReference type="Gene3D" id="3.90.70.10">
    <property type="entry name" value="Cysteine proteinases"/>
    <property type="match status" value="1"/>
</dbReference>
<comment type="similarity">
    <text evidence="1">Belongs to the peptidase C1 family.</text>
</comment>
<dbReference type="InterPro" id="IPR013128">
    <property type="entry name" value="Peptidase_C1A"/>
</dbReference>
<dbReference type="SUPFAM" id="SSF54001">
    <property type="entry name" value="Cysteine proteinases"/>
    <property type="match status" value="1"/>
</dbReference>
<dbReference type="GeneID" id="9059241"/>
<evidence type="ECO:0000256" key="1">
    <source>
        <dbReference type="ARBA" id="ARBA00008455"/>
    </source>
</evidence>
<dbReference type="InterPro" id="IPR000668">
    <property type="entry name" value="Peptidase_C1A_C"/>
</dbReference>
<protein>
    <submittedName>
        <fullName evidence="4">Cathepsin B, putative</fullName>
    </submittedName>
</protein>
<reference evidence="4 5" key="1">
    <citation type="submission" date="2008-07" db="EMBL/GenBank/DDBJ databases">
        <authorList>
            <person name="El-Sayed N."/>
            <person name="Caler E."/>
            <person name="Inman J."/>
            <person name="Amedeo P."/>
            <person name="Hass B."/>
            <person name="Wortman J."/>
        </authorList>
    </citation>
    <scope>NUCLEOTIDE SEQUENCE [LARGE SCALE GENOMIC DNA]</scope>
    <source>
        <strain evidence="5">ATCC 50983 / TXsc</strain>
    </source>
</reference>
<dbReference type="Pfam" id="PF00112">
    <property type="entry name" value="Peptidase_C1"/>
    <property type="match status" value="1"/>
</dbReference>
<feature type="non-terminal residue" evidence="4">
    <location>
        <position position="1"/>
    </location>
</feature>
<evidence type="ECO:0000313" key="4">
    <source>
        <dbReference type="EMBL" id="EER13850.1"/>
    </source>
</evidence>